<name>A0A383ADF4_9ZZZZ</name>
<evidence type="ECO:0000313" key="9">
    <source>
        <dbReference type="EMBL" id="SVE05623.1"/>
    </source>
</evidence>
<dbReference type="GO" id="GO:0008841">
    <property type="term" value="F:dihydrofolate synthase activity"/>
    <property type="evidence" value="ECO:0007669"/>
    <property type="project" value="TreeGrafter"/>
</dbReference>
<dbReference type="SUPFAM" id="SSF53623">
    <property type="entry name" value="MurD-like peptide ligases, catalytic domain"/>
    <property type="match status" value="1"/>
</dbReference>
<reference evidence="9" key="1">
    <citation type="submission" date="2018-05" db="EMBL/GenBank/DDBJ databases">
        <authorList>
            <person name="Lanie J.A."/>
            <person name="Ng W.-L."/>
            <person name="Kazmierczak K.M."/>
            <person name="Andrzejewski T.M."/>
            <person name="Davidsen T.M."/>
            <person name="Wayne K.J."/>
            <person name="Tettelin H."/>
            <person name="Glass J.I."/>
            <person name="Rusch D."/>
            <person name="Podicherti R."/>
            <person name="Tsui H.-C.T."/>
            <person name="Winkler M.E."/>
        </authorList>
    </citation>
    <scope>NUCLEOTIDE SEQUENCE</scope>
</reference>
<accession>A0A383ADF4</accession>
<evidence type="ECO:0000256" key="3">
    <source>
        <dbReference type="ARBA" id="ARBA00022723"/>
    </source>
</evidence>
<dbReference type="Pfam" id="PF08245">
    <property type="entry name" value="Mur_ligase_M"/>
    <property type="match status" value="1"/>
</dbReference>
<feature type="non-terminal residue" evidence="9">
    <location>
        <position position="1"/>
    </location>
</feature>
<keyword evidence="6" id="KW-0460">Magnesium</keyword>
<gene>
    <name evidence="9" type="ORF">METZ01_LOCUS458477</name>
</gene>
<dbReference type="InterPro" id="IPR036565">
    <property type="entry name" value="Mur-like_cat_sf"/>
</dbReference>
<feature type="domain" description="Mur ligase C-terminal" evidence="7">
    <location>
        <begin position="162"/>
        <end position="246"/>
    </location>
</feature>
<dbReference type="GO" id="GO:0046872">
    <property type="term" value="F:metal ion binding"/>
    <property type="evidence" value="ECO:0007669"/>
    <property type="project" value="UniProtKB-KW"/>
</dbReference>
<protein>
    <recommendedName>
        <fullName evidence="10">Mur ligase central domain-containing protein</fullName>
    </recommendedName>
</protein>
<evidence type="ECO:0000256" key="2">
    <source>
        <dbReference type="ARBA" id="ARBA00022598"/>
    </source>
</evidence>
<keyword evidence="2" id="KW-0436">Ligase</keyword>
<feature type="non-terminal residue" evidence="9">
    <location>
        <position position="252"/>
    </location>
</feature>
<dbReference type="PANTHER" id="PTHR11136">
    <property type="entry name" value="FOLYLPOLYGLUTAMATE SYNTHASE-RELATED"/>
    <property type="match status" value="1"/>
</dbReference>
<dbReference type="Pfam" id="PF02875">
    <property type="entry name" value="Mur_ligase_C"/>
    <property type="match status" value="1"/>
</dbReference>
<proteinExistence type="inferred from homology"/>
<comment type="similarity">
    <text evidence="1">Belongs to the folylpolyglutamate synthase family.</text>
</comment>
<dbReference type="InterPro" id="IPR013221">
    <property type="entry name" value="Mur_ligase_cen"/>
</dbReference>
<evidence type="ECO:0000256" key="1">
    <source>
        <dbReference type="ARBA" id="ARBA00008276"/>
    </source>
</evidence>
<dbReference type="SUPFAM" id="SSF53244">
    <property type="entry name" value="MurD-like peptide ligases, peptide-binding domain"/>
    <property type="match status" value="1"/>
</dbReference>
<evidence type="ECO:0000256" key="5">
    <source>
        <dbReference type="ARBA" id="ARBA00022840"/>
    </source>
</evidence>
<evidence type="ECO:0000256" key="4">
    <source>
        <dbReference type="ARBA" id="ARBA00022741"/>
    </source>
</evidence>
<dbReference type="EMBL" id="UINC01191140">
    <property type="protein sequence ID" value="SVE05623.1"/>
    <property type="molecule type" value="Genomic_DNA"/>
</dbReference>
<dbReference type="AlphaFoldDB" id="A0A383ADF4"/>
<feature type="domain" description="Mur ligase central" evidence="8">
    <location>
        <begin position="2"/>
        <end position="134"/>
    </location>
</feature>
<dbReference type="GO" id="GO:0004326">
    <property type="term" value="F:tetrahydrofolylpolyglutamate synthase activity"/>
    <property type="evidence" value="ECO:0007669"/>
    <property type="project" value="InterPro"/>
</dbReference>
<evidence type="ECO:0008006" key="10">
    <source>
        <dbReference type="Google" id="ProtNLM"/>
    </source>
</evidence>
<keyword evidence="3" id="KW-0479">Metal-binding</keyword>
<dbReference type="GO" id="GO:0005737">
    <property type="term" value="C:cytoplasm"/>
    <property type="evidence" value="ECO:0007669"/>
    <property type="project" value="TreeGrafter"/>
</dbReference>
<dbReference type="InterPro" id="IPR036615">
    <property type="entry name" value="Mur_ligase_C_dom_sf"/>
</dbReference>
<dbReference type="InterPro" id="IPR004101">
    <property type="entry name" value="Mur_ligase_C"/>
</dbReference>
<dbReference type="NCBIfam" id="TIGR01499">
    <property type="entry name" value="folC"/>
    <property type="match status" value="1"/>
</dbReference>
<dbReference type="Gene3D" id="3.40.1190.10">
    <property type="entry name" value="Mur-like, catalytic domain"/>
    <property type="match status" value="1"/>
</dbReference>
<dbReference type="InterPro" id="IPR001645">
    <property type="entry name" value="Folylpolyglutamate_synth"/>
</dbReference>
<sequence length="252" mass="28168">DVIVIETGMGGRLDATTLCKGNVSIITSIAKDHISHLGNTLKEIAFEKASIIKEHGTVFAIKKGKKVHEIIKEISQQKSADAQFLGEHFNVKKGAKRSSIQSINFRNQNVCFKNLELSLLGRFQANNAALALSACLHYGNKTGKEISEKSIRKGLKNTVWHGRMEVISSHPTMLLDIAHNPAAIKEMAKSVEELFEYKKVIVILGIMKDKQTEDILKKLSTFAGHFILVRPNHWRSENPVRLKEILSRYNAS</sequence>
<evidence type="ECO:0000259" key="8">
    <source>
        <dbReference type="Pfam" id="PF08245"/>
    </source>
</evidence>
<keyword evidence="5" id="KW-0067">ATP-binding</keyword>
<dbReference type="Gene3D" id="3.90.190.20">
    <property type="entry name" value="Mur ligase, C-terminal domain"/>
    <property type="match status" value="1"/>
</dbReference>
<evidence type="ECO:0000256" key="6">
    <source>
        <dbReference type="ARBA" id="ARBA00022842"/>
    </source>
</evidence>
<dbReference type="GO" id="GO:0005524">
    <property type="term" value="F:ATP binding"/>
    <property type="evidence" value="ECO:0007669"/>
    <property type="project" value="UniProtKB-KW"/>
</dbReference>
<organism evidence="9">
    <name type="scientific">marine metagenome</name>
    <dbReference type="NCBI Taxonomy" id="408172"/>
    <lineage>
        <taxon>unclassified sequences</taxon>
        <taxon>metagenomes</taxon>
        <taxon>ecological metagenomes</taxon>
    </lineage>
</organism>
<evidence type="ECO:0000259" key="7">
    <source>
        <dbReference type="Pfam" id="PF02875"/>
    </source>
</evidence>
<dbReference type="PANTHER" id="PTHR11136:SF0">
    <property type="entry name" value="DIHYDROFOLATE SYNTHETASE-RELATED"/>
    <property type="match status" value="1"/>
</dbReference>
<keyword evidence="4" id="KW-0547">Nucleotide-binding</keyword>